<gene>
    <name evidence="2" type="ORF">ABT39_MTgene1408</name>
</gene>
<protein>
    <submittedName>
        <fullName evidence="2">Uncharacterized protein</fullName>
    </submittedName>
</protein>
<evidence type="ECO:0000313" key="2">
    <source>
        <dbReference type="EMBL" id="KUM46728.1"/>
    </source>
</evidence>
<accession>A0A124GMU2</accession>
<sequence length="138" mass="14550">MLSCGARARGSNPTSTMVEGWAASKYQFGGTGGQASKVGGISGQVGGIRLQERRDKLVSQLSRGTIITCTRSSGGTIITCTMISRGTIPTCTLRGARSGYPPTKRGNPALPPTKRGNPPTHRLERLAWVGKMKEGFLS</sequence>
<geneLocation type="mitochondrion" evidence="2"/>
<reference evidence="2" key="1">
    <citation type="journal article" date="2015" name="Genome Biol. Evol.">
        <title>Organellar Genomes of White Spruce (Picea glauca): Assembly and Annotation.</title>
        <authorList>
            <person name="Jackman S.D."/>
            <person name="Warren R.L."/>
            <person name="Gibb E.A."/>
            <person name="Vandervalk B.P."/>
            <person name="Mohamadi H."/>
            <person name="Chu J."/>
            <person name="Raymond A."/>
            <person name="Pleasance S."/>
            <person name="Coope R."/>
            <person name="Wildung M.R."/>
            <person name="Ritland C.E."/>
            <person name="Bousquet J."/>
            <person name="Jones S.J."/>
            <person name="Bohlmann J."/>
            <person name="Birol I."/>
        </authorList>
    </citation>
    <scope>NUCLEOTIDE SEQUENCE [LARGE SCALE GENOMIC DNA]</scope>
    <source>
        <tissue evidence="2">Flushing bud</tissue>
    </source>
</reference>
<dbReference type="AlphaFoldDB" id="A0A124GMU2"/>
<name>A0A124GMU2_PICGL</name>
<organism evidence="2">
    <name type="scientific">Picea glauca</name>
    <name type="common">White spruce</name>
    <name type="synonym">Pinus glauca</name>
    <dbReference type="NCBI Taxonomy" id="3330"/>
    <lineage>
        <taxon>Eukaryota</taxon>
        <taxon>Viridiplantae</taxon>
        <taxon>Streptophyta</taxon>
        <taxon>Embryophyta</taxon>
        <taxon>Tracheophyta</taxon>
        <taxon>Spermatophyta</taxon>
        <taxon>Pinopsida</taxon>
        <taxon>Pinidae</taxon>
        <taxon>Conifers I</taxon>
        <taxon>Pinales</taxon>
        <taxon>Pinaceae</taxon>
        <taxon>Picea</taxon>
    </lineage>
</organism>
<dbReference type="EMBL" id="LKAM01000010">
    <property type="protein sequence ID" value="KUM46728.1"/>
    <property type="molecule type" value="Genomic_DNA"/>
</dbReference>
<proteinExistence type="predicted"/>
<evidence type="ECO:0000256" key="1">
    <source>
        <dbReference type="SAM" id="MobiDB-lite"/>
    </source>
</evidence>
<comment type="caution">
    <text evidence="2">The sequence shown here is derived from an EMBL/GenBank/DDBJ whole genome shotgun (WGS) entry which is preliminary data.</text>
</comment>
<feature type="region of interest" description="Disordered" evidence="1">
    <location>
        <begin position="97"/>
        <end position="120"/>
    </location>
</feature>
<keyword evidence="2" id="KW-0496">Mitochondrion</keyword>